<comment type="caution">
    <text evidence="5">The sequence shown here is derived from an EMBL/GenBank/DDBJ whole genome shotgun (WGS) entry which is preliminary data.</text>
</comment>
<feature type="signal peptide" evidence="4">
    <location>
        <begin position="1"/>
        <end position="23"/>
    </location>
</feature>
<dbReference type="Proteomes" id="UP000754226">
    <property type="component" value="Unassembled WGS sequence"/>
</dbReference>
<dbReference type="Pfam" id="PF03480">
    <property type="entry name" value="DctP"/>
    <property type="match status" value="1"/>
</dbReference>
<keyword evidence="2" id="KW-0813">Transport</keyword>
<dbReference type="InterPro" id="IPR004682">
    <property type="entry name" value="TRAP_DctP"/>
</dbReference>
<organism evidence="5 6">
    <name type="scientific">Acidaminococcus intestini</name>
    <dbReference type="NCBI Taxonomy" id="187327"/>
    <lineage>
        <taxon>Bacteria</taxon>
        <taxon>Bacillati</taxon>
        <taxon>Bacillota</taxon>
        <taxon>Negativicutes</taxon>
        <taxon>Acidaminococcales</taxon>
        <taxon>Acidaminococcaceae</taxon>
        <taxon>Acidaminococcus</taxon>
    </lineage>
</organism>
<dbReference type="PIRSF" id="PIRSF006470">
    <property type="entry name" value="DctB"/>
    <property type="match status" value="1"/>
</dbReference>
<comment type="similarity">
    <text evidence="1">Belongs to the bacterial solute-binding protein 7 family.</text>
</comment>
<dbReference type="Gene3D" id="3.40.190.170">
    <property type="entry name" value="Bacterial extracellular solute-binding protein, family 7"/>
    <property type="match status" value="1"/>
</dbReference>
<sequence>MKTRKLMKVMTAACLAVLTTALAGCGKKEAATSGQGGKIEYKLAYHLPTDHPLAKGVESFIQKVKDKTHGEVVITAYPAGQLYNDKSMNDAIMTGGVDMGLNTVGRWATVVPAMEVFDVPFVFPSYEKIDQAIDGGMGRTLADELAKKHVKVVYWADYGFVQFANNKKPIQKPQDFEGLKLRGYSEISSETIKALGASPVTMGSAEVYMAMQRGTIDGQSSGTSAMRDRKIYEVARYLTVTNHASPEFILAMNDRSFAKMSKAQQAAFMEAAKEVQEETRKNAKTMDEKGLADLKAKGMEVYVVPENELALWREATKSVWDTFLKHTGKIGKTVLDMAVSA</sequence>
<dbReference type="GO" id="GO:0030288">
    <property type="term" value="C:outer membrane-bounded periplasmic space"/>
    <property type="evidence" value="ECO:0007669"/>
    <property type="project" value="InterPro"/>
</dbReference>
<evidence type="ECO:0000256" key="4">
    <source>
        <dbReference type="SAM" id="SignalP"/>
    </source>
</evidence>
<protein>
    <submittedName>
        <fullName evidence="5">DctP family TRAP transporter solute-binding subunit</fullName>
    </submittedName>
</protein>
<evidence type="ECO:0000313" key="6">
    <source>
        <dbReference type="Proteomes" id="UP000754226"/>
    </source>
</evidence>
<dbReference type="InterPro" id="IPR018389">
    <property type="entry name" value="DctP_fam"/>
</dbReference>
<dbReference type="AlphaFoldDB" id="A0A943EFN7"/>
<accession>A0A943EFN7</accession>
<feature type="chain" id="PRO_5036852633" evidence="4">
    <location>
        <begin position="24"/>
        <end position="341"/>
    </location>
</feature>
<dbReference type="EMBL" id="JAGZCZ010000013">
    <property type="protein sequence ID" value="MBS5520533.1"/>
    <property type="molecule type" value="Genomic_DNA"/>
</dbReference>
<reference evidence="5" key="1">
    <citation type="submission" date="2021-02" db="EMBL/GenBank/DDBJ databases">
        <title>Infant gut strain persistence is associated with maternal origin, phylogeny, and functional potential including surface adhesion and iron acquisition.</title>
        <authorList>
            <person name="Lou Y.C."/>
        </authorList>
    </citation>
    <scope>NUCLEOTIDE SEQUENCE</scope>
    <source>
        <strain evidence="5">L3_106_000M1_dasL3_106_000M1_concoct_15</strain>
    </source>
</reference>
<dbReference type="InterPro" id="IPR038404">
    <property type="entry name" value="TRAP_DctP_sf"/>
</dbReference>
<dbReference type="NCBIfam" id="NF037995">
    <property type="entry name" value="TRAP_S1"/>
    <property type="match status" value="1"/>
</dbReference>
<proteinExistence type="inferred from homology"/>
<evidence type="ECO:0000256" key="1">
    <source>
        <dbReference type="ARBA" id="ARBA00009023"/>
    </source>
</evidence>
<evidence type="ECO:0000313" key="5">
    <source>
        <dbReference type="EMBL" id="MBS5520533.1"/>
    </source>
</evidence>
<dbReference type="NCBIfam" id="TIGR00787">
    <property type="entry name" value="dctP"/>
    <property type="match status" value="1"/>
</dbReference>
<name>A0A943EFN7_9FIRM</name>
<gene>
    <name evidence="5" type="ORF">KHX13_09540</name>
</gene>
<dbReference type="PANTHER" id="PTHR33376:SF7">
    <property type="entry name" value="C4-DICARBOXYLATE-BINDING PROTEIN DCTB"/>
    <property type="match status" value="1"/>
</dbReference>
<evidence type="ECO:0000256" key="3">
    <source>
        <dbReference type="ARBA" id="ARBA00022729"/>
    </source>
</evidence>
<dbReference type="PANTHER" id="PTHR33376">
    <property type="match status" value="1"/>
</dbReference>
<dbReference type="PROSITE" id="PS51257">
    <property type="entry name" value="PROKAR_LIPOPROTEIN"/>
    <property type="match status" value="1"/>
</dbReference>
<keyword evidence="3 4" id="KW-0732">Signal</keyword>
<dbReference type="GO" id="GO:0055085">
    <property type="term" value="P:transmembrane transport"/>
    <property type="evidence" value="ECO:0007669"/>
    <property type="project" value="InterPro"/>
</dbReference>
<evidence type="ECO:0000256" key="2">
    <source>
        <dbReference type="ARBA" id="ARBA00022448"/>
    </source>
</evidence>